<feature type="coiled-coil region" evidence="1">
    <location>
        <begin position="832"/>
        <end position="859"/>
    </location>
</feature>
<dbReference type="PANTHER" id="PTHR47357">
    <property type="entry name" value="COP1-INTERACTIVE PROTEIN 1"/>
    <property type="match status" value="1"/>
</dbReference>
<evidence type="ECO:0000256" key="2">
    <source>
        <dbReference type="SAM" id="MobiDB-lite"/>
    </source>
</evidence>
<dbReference type="GeneID" id="19279358"/>
<feature type="region of interest" description="Disordered" evidence="2">
    <location>
        <begin position="1059"/>
        <end position="1117"/>
    </location>
</feature>
<reference evidence="4" key="1">
    <citation type="journal article" date="2015" name="BMC Genomics">
        <title>Genomic and transcriptomic analysis of the endophytic fungus Pestalotiopsis fici reveals its lifestyle and high potential for synthesis of natural products.</title>
        <authorList>
            <person name="Wang X."/>
            <person name="Zhang X."/>
            <person name="Liu L."/>
            <person name="Xiang M."/>
            <person name="Wang W."/>
            <person name="Sun X."/>
            <person name="Che Y."/>
            <person name="Guo L."/>
            <person name="Liu G."/>
            <person name="Guo L."/>
            <person name="Wang C."/>
            <person name="Yin W.B."/>
            <person name="Stadler M."/>
            <person name="Zhang X."/>
            <person name="Liu X."/>
        </authorList>
    </citation>
    <scope>NUCLEOTIDE SEQUENCE [LARGE SCALE GENOMIC DNA]</scope>
    <source>
        <strain evidence="4">W106-1 / CGMCC3.15140</strain>
    </source>
</reference>
<proteinExistence type="predicted"/>
<keyword evidence="1" id="KW-0175">Coiled coil</keyword>
<dbReference type="RefSeq" id="XP_007841117.1">
    <property type="nucleotide sequence ID" value="XM_007842926.1"/>
</dbReference>
<feature type="region of interest" description="Disordered" evidence="2">
    <location>
        <begin position="138"/>
        <end position="230"/>
    </location>
</feature>
<feature type="coiled-coil region" evidence="1">
    <location>
        <begin position="643"/>
        <end position="691"/>
    </location>
</feature>
<evidence type="ECO:0000256" key="1">
    <source>
        <dbReference type="SAM" id="Coils"/>
    </source>
</evidence>
<feature type="compositionally biased region" description="Basic and acidic residues" evidence="2">
    <location>
        <begin position="314"/>
        <end position="325"/>
    </location>
</feature>
<feature type="compositionally biased region" description="Polar residues" evidence="2">
    <location>
        <begin position="1281"/>
        <end position="1296"/>
    </location>
</feature>
<dbReference type="InParanoid" id="W3WL50"/>
<dbReference type="GO" id="GO:0005200">
    <property type="term" value="F:structural constituent of cytoskeleton"/>
    <property type="evidence" value="ECO:0007669"/>
    <property type="project" value="TreeGrafter"/>
</dbReference>
<feature type="compositionally biased region" description="Polar residues" evidence="2">
    <location>
        <begin position="355"/>
        <end position="368"/>
    </location>
</feature>
<keyword evidence="4" id="KW-1185">Reference proteome</keyword>
<organism evidence="3 4">
    <name type="scientific">Pestalotiopsis fici (strain W106-1 / CGMCC3.15140)</name>
    <dbReference type="NCBI Taxonomy" id="1229662"/>
    <lineage>
        <taxon>Eukaryota</taxon>
        <taxon>Fungi</taxon>
        <taxon>Dikarya</taxon>
        <taxon>Ascomycota</taxon>
        <taxon>Pezizomycotina</taxon>
        <taxon>Sordariomycetes</taxon>
        <taxon>Xylariomycetidae</taxon>
        <taxon>Amphisphaeriales</taxon>
        <taxon>Sporocadaceae</taxon>
        <taxon>Pestalotiopsis</taxon>
    </lineage>
</organism>
<feature type="region of interest" description="Disordered" evidence="2">
    <location>
        <begin position="102"/>
        <end position="124"/>
    </location>
</feature>
<protein>
    <submittedName>
        <fullName evidence="3">Uncharacterized protein</fullName>
    </submittedName>
</protein>
<feature type="compositionally biased region" description="Polar residues" evidence="2">
    <location>
        <begin position="302"/>
        <end position="313"/>
    </location>
</feature>
<feature type="coiled-coil region" evidence="1">
    <location>
        <begin position="582"/>
        <end position="609"/>
    </location>
</feature>
<feature type="compositionally biased region" description="Basic residues" evidence="2">
    <location>
        <begin position="1302"/>
        <end position="1312"/>
    </location>
</feature>
<feature type="compositionally biased region" description="Polar residues" evidence="2">
    <location>
        <begin position="1192"/>
        <end position="1201"/>
    </location>
</feature>
<dbReference type="PANTHER" id="PTHR47357:SF1">
    <property type="entry name" value="SPINDLE POLE BODY COMPONENT 110"/>
    <property type="match status" value="1"/>
</dbReference>
<accession>W3WL50</accession>
<feature type="region of interest" description="Disordered" evidence="2">
    <location>
        <begin position="286"/>
        <end position="460"/>
    </location>
</feature>
<evidence type="ECO:0000313" key="3">
    <source>
        <dbReference type="EMBL" id="ETS74479.1"/>
    </source>
</evidence>
<dbReference type="KEGG" id="pfy:PFICI_14345"/>
<feature type="region of interest" description="Disordered" evidence="2">
    <location>
        <begin position="1281"/>
        <end position="1312"/>
    </location>
</feature>
<feature type="compositionally biased region" description="Polar residues" evidence="2">
    <location>
        <begin position="138"/>
        <end position="150"/>
    </location>
</feature>
<dbReference type="HOGENOM" id="CLU_260601_0_0_1"/>
<sequence length="1312" mass="147028">MSSYPISENSWATKSQLLASNITQDHVDALRASPLPDTQVEPECLEPPSGQGDNFDMMMAANELQHEPRDETLGQLISRPIESIEDISDGFSFATFSSKPALPKTYTDRHPAAQNPPVHTEPQHRITNAEPLIAPSTMASAPRSQMTHMSPISYEAPRVRRSPIARPTKDLSKNSEASTTKASGSIETSLTSGIPQNSSNNNDPQVRQVPHSSEGSDTTSRPSTSRARVESLRLELEQGSQIRGNAQISSKDGGEIAYDQQHKHNDGHNNSEHEQIDEPDFHHHSLQTATHHHHRDKYSRRGVSQEQVSQRMEQATRDEACRSRDSNASFPITIPHHGQNAEVHADTPRSHKRTSSIATHRTEQSNNGPEVIDLPWQSHASQPYRHRRRVRAGQEHGTANRPLDKSRPNEPSLRPNSQNSNISKTRVPAKHHGRHASPAESSRHRDSTAPTHLRKAASRNHRTLVNSWNRYFSTHYEQQDALEKEISDLKADLEECSDVIAQLEEDALDQAKAYHHQINMQSNTINKLRAEGSDLRTHLAQSKTAFSEKEERYETLVEKCRQYKDCFNKAIAEHQQLYTKTKQNFKNIVAQIKEEFEAEQKDKDKIIREILDQTESIRTSFRKRANLTDREAKHQFLTMANTIKALKVELAERQRELTQERQNSEMARDELEQARDKNAQALEDLSAQNTKILETMESHYHNSQESTAVTEGIGERLDSLCQSMNDLQQLMPNPAVLTDDISSLGQDITTLITTKFGDLGSRISDIDCGQKNHSPKIDRIVNVCRAIDERMQNEDGVAYWQSKCQEADQNLRMLEEHTRRVQGEVDVASRHNQDLSATNDNLIAEVTSLQNRIGSLQESLQAAGKNAAVNDGKIKQLLSVKDAEITELQSKLEHCKIDQEKLQQDLRARDDDKLTLMTTHQDEVDGLQRKCATTENQLEATENARGELAKELQVAKNKIEDLSKNDGAEQVITFLKEEIRVLSEVVKEQKRIDTKLENTAAYCHAGDVRLAALAKQYDVLTKKYSEASKENDDLAEMKSQYIELYQKVSRLSISGADTQETALTPAMDTEEMSRMRRVTVKSPVEEPVPAAPSIEEERDRRRSSVPRKSNLRATAHSNLAGLQTAVETKTSSSQENAIEEQAFVDSEPVDLGKRGVFSNRSSFNRPVRGGNPGDSAVTTNNSDKKRRKLSEVLSQQASAQSIADYPQDERDSLFVPKRNTRSKSGKSVSNHMASDGDLNDEDGANVREYDAPRSSVSYGQSKRLHRNSFLVTYGNQNQDLPVQTASASSQPISATTIAPAGSKRKRSASIGS</sequence>
<dbReference type="OrthoDB" id="4848543at2759"/>
<feature type="compositionally biased region" description="Basic residues" evidence="2">
    <location>
        <begin position="290"/>
        <end position="300"/>
    </location>
</feature>
<name>W3WL50_PESFW</name>
<dbReference type="EMBL" id="KI912120">
    <property type="protein sequence ID" value="ETS74479.1"/>
    <property type="molecule type" value="Genomic_DNA"/>
</dbReference>
<feature type="coiled-coil region" evidence="1">
    <location>
        <begin position="479"/>
        <end position="506"/>
    </location>
</feature>
<feature type="coiled-coil region" evidence="1">
    <location>
        <begin position="1010"/>
        <end position="1037"/>
    </location>
</feature>
<feature type="compositionally biased region" description="Polar residues" evidence="2">
    <location>
        <begin position="174"/>
        <end position="226"/>
    </location>
</feature>
<feature type="coiled-coil region" evidence="1">
    <location>
        <begin position="885"/>
        <end position="965"/>
    </location>
</feature>
<evidence type="ECO:0000313" key="4">
    <source>
        <dbReference type="Proteomes" id="UP000030651"/>
    </source>
</evidence>
<feature type="compositionally biased region" description="Polar residues" evidence="2">
    <location>
        <begin position="414"/>
        <end position="424"/>
    </location>
</feature>
<gene>
    <name evidence="3" type="ORF">PFICI_14345</name>
</gene>
<dbReference type="Proteomes" id="UP000030651">
    <property type="component" value="Unassembled WGS sequence"/>
</dbReference>
<feature type="region of interest" description="Disordered" evidence="2">
    <location>
        <begin position="1155"/>
        <end position="1262"/>
    </location>
</feature>
<dbReference type="GO" id="GO:0005856">
    <property type="term" value="C:cytoskeleton"/>
    <property type="evidence" value="ECO:0007669"/>
    <property type="project" value="TreeGrafter"/>
</dbReference>